<keyword evidence="1" id="KW-0472">Membrane</keyword>
<accession>A0A1Y4QTW6</accession>
<evidence type="ECO:0000313" key="2">
    <source>
        <dbReference type="EMBL" id="OUQ07922.1"/>
    </source>
</evidence>
<sequence>MKKDTKMLIMISGICIFLASSLYYLFKTKSISDSLINSLGITILAVISLIIVYLVQKKGE</sequence>
<keyword evidence="1" id="KW-0812">Transmembrane</keyword>
<gene>
    <name evidence="2" type="ORF">B5E88_11785</name>
</gene>
<evidence type="ECO:0000313" key="3">
    <source>
        <dbReference type="Proteomes" id="UP000196074"/>
    </source>
</evidence>
<dbReference type="AlphaFoldDB" id="A0A1Y4QTW6"/>
<organism evidence="2 3">
    <name type="scientific">Enterococcus cecorum</name>
    <dbReference type="NCBI Taxonomy" id="44008"/>
    <lineage>
        <taxon>Bacteria</taxon>
        <taxon>Bacillati</taxon>
        <taxon>Bacillota</taxon>
        <taxon>Bacilli</taxon>
        <taxon>Lactobacillales</taxon>
        <taxon>Enterococcaceae</taxon>
        <taxon>Enterococcus</taxon>
    </lineage>
</organism>
<feature type="transmembrane region" description="Helical" evidence="1">
    <location>
        <begin position="38"/>
        <end position="55"/>
    </location>
</feature>
<dbReference type="Proteomes" id="UP000196074">
    <property type="component" value="Unassembled WGS sequence"/>
</dbReference>
<name>A0A1Y4QTW6_9ENTE</name>
<proteinExistence type="predicted"/>
<dbReference type="EMBL" id="NFLC01000041">
    <property type="protein sequence ID" value="OUQ07922.1"/>
    <property type="molecule type" value="Genomic_DNA"/>
</dbReference>
<reference evidence="3" key="1">
    <citation type="submission" date="2017-04" db="EMBL/GenBank/DDBJ databases">
        <title>Function of individual gut microbiota members based on whole genome sequencing of pure cultures obtained from chicken caecum.</title>
        <authorList>
            <person name="Medvecky M."/>
            <person name="Cejkova D."/>
            <person name="Polansky O."/>
            <person name="Karasova D."/>
            <person name="Kubasova T."/>
            <person name="Cizek A."/>
            <person name="Rychlik I."/>
        </authorList>
    </citation>
    <scope>NUCLEOTIDE SEQUENCE [LARGE SCALE GENOMIC DNA]</scope>
    <source>
        <strain evidence="3">An144</strain>
    </source>
</reference>
<evidence type="ECO:0000256" key="1">
    <source>
        <dbReference type="SAM" id="Phobius"/>
    </source>
</evidence>
<feature type="transmembrane region" description="Helical" evidence="1">
    <location>
        <begin position="7"/>
        <end position="26"/>
    </location>
</feature>
<keyword evidence="1" id="KW-1133">Transmembrane helix</keyword>
<protein>
    <submittedName>
        <fullName evidence="2">Uncharacterized protein</fullName>
    </submittedName>
</protein>
<comment type="caution">
    <text evidence="2">The sequence shown here is derived from an EMBL/GenBank/DDBJ whole genome shotgun (WGS) entry which is preliminary data.</text>
</comment>